<proteinExistence type="predicted"/>
<dbReference type="OrthoDB" id="7191960at2"/>
<name>A0A2N5CNY5_9CAUL</name>
<organism evidence="3 4">
    <name type="scientific">Caulobacter flavus</name>
    <dbReference type="NCBI Taxonomy" id="1679497"/>
    <lineage>
        <taxon>Bacteria</taxon>
        <taxon>Pseudomonadati</taxon>
        <taxon>Pseudomonadota</taxon>
        <taxon>Alphaproteobacteria</taxon>
        <taxon>Caulobacterales</taxon>
        <taxon>Caulobacteraceae</taxon>
        <taxon>Caulobacter</taxon>
    </lineage>
</organism>
<dbReference type="Proteomes" id="UP000281192">
    <property type="component" value="Chromosome"/>
</dbReference>
<evidence type="ECO:0000313" key="5">
    <source>
        <dbReference type="Proteomes" id="UP000281192"/>
    </source>
</evidence>
<evidence type="ECO:0000313" key="2">
    <source>
        <dbReference type="EMBL" id="AYV48619.1"/>
    </source>
</evidence>
<feature type="region of interest" description="Disordered" evidence="1">
    <location>
        <begin position="109"/>
        <end position="129"/>
    </location>
</feature>
<dbReference type="RefSeq" id="WP_101714621.1">
    <property type="nucleotide sequence ID" value="NZ_CP026100.1"/>
</dbReference>
<dbReference type="EMBL" id="CP026100">
    <property type="protein sequence ID" value="AYV48619.1"/>
    <property type="molecule type" value="Genomic_DNA"/>
</dbReference>
<evidence type="ECO:0000313" key="3">
    <source>
        <dbReference type="EMBL" id="PLR08665.1"/>
    </source>
</evidence>
<dbReference type="KEGG" id="cfh:C1707_21460"/>
<keyword evidence="5" id="KW-1185">Reference proteome</keyword>
<reference evidence="2 5" key="2">
    <citation type="submission" date="2018-01" db="EMBL/GenBank/DDBJ databases">
        <title>Complete genome sequence of Caulobacter flavus RHGG3.</title>
        <authorList>
            <person name="Yang E."/>
        </authorList>
    </citation>
    <scope>NUCLEOTIDE SEQUENCE [LARGE SCALE GENOMIC DNA]</scope>
    <source>
        <strain evidence="2 5">RHGG3</strain>
    </source>
</reference>
<reference evidence="3 4" key="1">
    <citation type="submission" date="2017-12" db="EMBL/GenBank/DDBJ databases">
        <title>The genome sequence of Caulobacter flavus CGMCC1 15093.</title>
        <authorList>
            <person name="Gao J."/>
            <person name="Mao X."/>
            <person name="Sun J."/>
        </authorList>
    </citation>
    <scope>NUCLEOTIDE SEQUENCE [LARGE SCALE GENOMIC DNA]</scope>
    <source>
        <strain evidence="3 4">CGMCC1 15093</strain>
    </source>
</reference>
<dbReference type="EMBL" id="PJRQ01000041">
    <property type="protein sequence ID" value="PLR08665.1"/>
    <property type="molecule type" value="Genomic_DNA"/>
</dbReference>
<accession>A0A2N5CNY5</accession>
<evidence type="ECO:0000313" key="4">
    <source>
        <dbReference type="Proteomes" id="UP000234483"/>
    </source>
</evidence>
<evidence type="ECO:0000256" key="1">
    <source>
        <dbReference type="SAM" id="MobiDB-lite"/>
    </source>
</evidence>
<dbReference type="Proteomes" id="UP000234483">
    <property type="component" value="Unassembled WGS sequence"/>
</dbReference>
<dbReference type="AlphaFoldDB" id="A0A2N5CNY5"/>
<protein>
    <submittedName>
        <fullName evidence="3">Uncharacterized protein</fullName>
    </submittedName>
</protein>
<sequence length="129" mass="14037">MAGDSEVVIDRVSFMSLHHHDGRFVRGAGLFAFARRDPDGGRTIFCLELAQDISREAVSGHRAWSHALTRGMNEVLVHLAGTQSAPGEILPGAQFPPLRYDLYDDVQVGDREGDQDEAGDETFAAGQAE</sequence>
<gene>
    <name evidence="2" type="ORF">C1707_21460</name>
    <name evidence="3" type="ORF">CFHF_19605</name>
</gene>